<dbReference type="SUPFAM" id="SSF48464">
    <property type="entry name" value="ENTH/VHS domain"/>
    <property type="match status" value="1"/>
</dbReference>
<comment type="caution">
    <text evidence="13">The sequence shown here is derived from an EMBL/GenBank/DDBJ whole genome shotgun (WGS) entry which is preliminary data.</text>
</comment>
<evidence type="ECO:0000256" key="1">
    <source>
        <dbReference type="ARBA" id="ARBA00004132"/>
    </source>
</evidence>
<comment type="similarity">
    <text evidence="3">Belongs to the LOG family.</text>
</comment>
<dbReference type="EC" id="3.2.2.n1" evidence="4"/>
<dbReference type="GO" id="GO:0005794">
    <property type="term" value="C:Golgi apparatus"/>
    <property type="evidence" value="ECO:0007669"/>
    <property type="project" value="UniProtKB-SubCell"/>
</dbReference>
<keyword evidence="14" id="KW-1185">Reference proteome</keyword>
<evidence type="ECO:0000256" key="7">
    <source>
        <dbReference type="ARBA" id="ARBA00023034"/>
    </source>
</evidence>
<evidence type="ECO:0000256" key="10">
    <source>
        <dbReference type="ARBA" id="ARBA00049153"/>
    </source>
</evidence>
<feature type="compositionally biased region" description="Low complexity" evidence="11">
    <location>
        <begin position="802"/>
        <end position="827"/>
    </location>
</feature>
<evidence type="ECO:0000313" key="13">
    <source>
        <dbReference type="EMBL" id="KAG1353922.1"/>
    </source>
</evidence>
<reference evidence="13" key="1">
    <citation type="journal article" date="2017" name="Gigascience">
        <title>The genome draft of coconut (Cocos nucifera).</title>
        <authorList>
            <person name="Xiao Y."/>
            <person name="Xu P."/>
            <person name="Fan H."/>
            <person name="Baudouin L."/>
            <person name="Xia W."/>
            <person name="Bocs S."/>
            <person name="Xu J."/>
            <person name="Li Q."/>
            <person name="Guo A."/>
            <person name="Zhou L."/>
            <person name="Li J."/>
            <person name="Wu Y."/>
            <person name="Ma Z."/>
            <person name="Armero A."/>
            <person name="Issali A.E."/>
            <person name="Liu N."/>
            <person name="Peng M."/>
            <person name="Yang Y."/>
        </authorList>
    </citation>
    <scope>NUCLEOTIDE SEQUENCE</scope>
    <source>
        <tissue evidence="13">Spear leaf of Hainan Tall coconut</tissue>
    </source>
</reference>
<evidence type="ECO:0000256" key="11">
    <source>
        <dbReference type="SAM" id="MobiDB-lite"/>
    </source>
</evidence>
<dbReference type="Pfam" id="PF03641">
    <property type="entry name" value="Lysine_decarbox"/>
    <property type="match status" value="1"/>
</dbReference>
<dbReference type="FunFam" id="3.40.50.450:FF:000005">
    <property type="entry name" value="CASP-like protein"/>
    <property type="match status" value="1"/>
</dbReference>
<feature type="region of interest" description="Disordered" evidence="11">
    <location>
        <begin position="770"/>
        <end position="830"/>
    </location>
</feature>
<feature type="region of interest" description="Disordered" evidence="11">
    <location>
        <begin position="283"/>
        <end position="315"/>
    </location>
</feature>
<evidence type="ECO:0000313" key="14">
    <source>
        <dbReference type="Proteomes" id="UP000797356"/>
    </source>
</evidence>
<evidence type="ECO:0000256" key="9">
    <source>
        <dbReference type="ARBA" id="ARBA00047718"/>
    </source>
</evidence>
<dbReference type="CDD" id="cd03571">
    <property type="entry name" value="ENTH"/>
    <property type="match status" value="1"/>
</dbReference>
<gene>
    <name evidence="13" type="ORF">COCNU_07G000340</name>
</gene>
<dbReference type="GO" id="GO:0016799">
    <property type="term" value="F:hydrolase activity, hydrolyzing N-glycosyl compounds"/>
    <property type="evidence" value="ECO:0007669"/>
    <property type="project" value="TreeGrafter"/>
</dbReference>
<keyword evidence="5" id="KW-0203">Cytokinin biosynthesis</keyword>
<sequence length="1048" mass="110493">MEREKEMNQSKFKRICVFCGSSQGKKRGYQDAAIELGKELVSRNIDLVYGGGSVGLMGLVSQAVYDGGRHVIGVIPKTLMPPEITGETVGEVKAVADMHQRKAEMARQSDAFIALPGGYGTLEELLEVIAWAQLGIHDKPVGLLNVDGYYNSLLSFIDKAVEEGFIKPSARHIIVSAPTAKELVKKLEVLDATSNEAWGPHGSHLADIAQATRNYHEYQVIMVVIWKRINDTGKNWRHVYKTLSDFQYIDSNGRDQGSNVRRKSQSLVALVNSKERIQEVREKAAANKEKYRGGRTYRPDSRGHDDRFDDRFEGRYGNRDEDRNRYVRARDSMYDRYGRGGDSSSQDGDRYGACYRTGAYGDESYREVLIQELMTIFRTKDELSASFLRKMLVPHPVMRKQQGMPKTTCRMRGAPIDDTSSPAAPEATSSKDASQSQDPTIAGGSVAAQDDIVDAFDEFDPRGSVAAAPPAASNQELDIFGSLSAPDSANSMALVTLPSGITSSEADMPINSGFGTNSVAPSTSSVTVNQPVENPFGDSPFKATQEDFPAQPQDFMAAPSFQPPGSAGGTETQPPIAPTMEAFSNFDFGDTLGDITYAPTVANSQYSSAGPTFLAPELPKAQENSDILADILPPTGLAAQIPSQALQHTAMTATSSAQMNFLPQSEGAILPQMSLAAKIPTQATQPAAPIAMHGAQINFIPYAGLSTPQAAPVSSSPEAAYFAAPASMQAAQPTAPTTTYGAQMDSLPYSELSTLQAVAVSSQAAHCAAPTSMQTAQPTGPTPTHGAQMSFLPHSELSTPQSAPATSQAAHFAAPASMHAAQPAASSDNLPFQPVASAPVASQATSTTSVLPPVKAQPSKFQPKSAVWADTLSRGLIDLNISGPKVNPLADIGIDFEAMNRREKRKEMKSSAATPVTSTITMGKAMGAGSGIGRAGAGSLAPPPNPTINPGPGMGMGMGVGGGGTGMGMGVGMSMGGYGGGMNQLPMGMGMGMNMGMGMGQGAHMQPPTGMPSVPGVPPGPGLSGIGYNPMMGMGNYGSQQPYGGGYR</sequence>
<name>A0A8K0IE02_COCNU</name>
<comment type="catalytic activity">
    <reaction evidence="10">
        <text>9-ribosyl-trans-zeatin 5'-phosphate + H2O = trans-zeatin + D-ribose 5-phosphate</text>
        <dbReference type="Rhea" id="RHEA:48564"/>
        <dbReference type="ChEBI" id="CHEBI:15377"/>
        <dbReference type="ChEBI" id="CHEBI:16522"/>
        <dbReference type="ChEBI" id="CHEBI:78346"/>
        <dbReference type="ChEBI" id="CHEBI:87947"/>
        <dbReference type="EC" id="3.2.2.n1"/>
    </reaction>
</comment>
<reference evidence="13" key="2">
    <citation type="submission" date="2019-07" db="EMBL/GenBank/DDBJ databases">
        <authorList>
            <person name="Yang Y."/>
            <person name="Bocs S."/>
            <person name="Baudouin L."/>
        </authorList>
    </citation>
    <scope>NUCLEOTIDE SEQUENCE</scope>
    <source>
        <tissue evidence="13">Spear leaf of Hainan Tall coconut</tissue>
    </source>
</reference>
<dbReference type="SUPFAM" id="SSF102405">
    <property type="entry name" value="MCP/YpsA-like"/>
    <property type="match status" value="1"/>
</dbReference>
<feature type="domain" description="ENTH" evidence="12">
    <location>
        <begin position="177"/>
        <end position="318"/>
    </location>
</feature>
<dbReference type="InterPro" id="IPR008942">
    <property type="entry name" value="ENTH_VHS"/>
</dbReference>
<feature type="compositionally biased region" description="Low complexity" evidence="11">
    <location>
        <begin position="419"/>
        <end position="430"/>
    </location>
</feature>
<dbReference type="SMART" id="SM00273">
    <property type="entry name" value="ENTH"/>
    <property type="match status" value="1"/>
</dbReference>
<organism evidence="13 14">
    <name type="scientific">Cocos nucifera</name>
    <name type="common">Coconut palm</name>
    <dbReference type="NCBI Taxonomy" id="13894"/>
    <lineage>
        <taxon>Eukaryota</taxon>
        <taxon>Viridiplantae</taxon>
        <taxon>Streptophyta</taxon>
        <taxon>Embryophyta</taxon>
        <taxon>Tracheophyta</taxon>
        <taxon>Spermatophyta</taxon>
        <taxon>Magnoliopsida</taxon>
        <taxon>Liliopsida</taxon>
        <taxon>Arecaceae</taxon>
        <taxon>Arecoideae</taxon>
        <taxon>Cocoseae</taxon>
        <taxon>Attaleinae</taxon>
        <taxon>Cocos</taxon>
    </lineage>
</organism>
<comment type="catalytic activity">
    <reaction evidence="9">
        <text>N(6)-(dimethylallyl)adenosine 5'-phosphate + H2O = N(6)-dimethylallyladenine + D-ribose 5-phosphate</text>
        <dbReference type="Rhea" id="RHEA:48560"/>
        <dbReference type="ChEBI" id="CHEBI:15377"/>
        <dbReference type="ChEBI" id="CHEBI:17660"/>
        <dbReference type="ChEBI" id="CHEBI:57526"/>
        <dbReference type="ChEBI" id="CHEBI:78346"/>
        <dbReference type="EC" id="3.2.2.n1"/>
    </reaction>
</comment>
<dbReference type="PROSITE" id="PS50942">
    <property type="entry name" value="ENTH"/>
    <property type="match status" value="1"/>
</dbReference>
<dbReference type="Gene3D" id="1.25.40.90">
    <property type="match status" value="2"/>
</dbReference>
<dbReference type="NCBIfam" id="TIGR00730">
    <property type="entry name" value="Rossman fold protein, TIGR00730 family"/>
    <property type="match status" value="1"/>
</dbReference>
<evidence type="ECO:0000256" key="8">
    <source>
        <dbReference type="ARBA" id="ARBA00023329"/>
    </source>
</evidence>
<evidence type="ECO:0000259" key="12">
    <source>
        <dbReference type="PROSITE" id="PS50942"/>
    </source>
</evidence>
<dbReference type="Gene3D" id="3.40.50.450">
    <property type="match status" value="1"/>
</dbReference>
<dbReference type="PANTHER" id="PTHR31223:SF90">
    <property type="entry name" value="CYTOKININ RIBOSIDE 5'-MONOPHOSPHATE PHOSPHORIBOHYDROLASE LOG6-RELATED"/>
    <property type="match status" value="1"/>
</dbReference>
<evidence type="ECO:0000256" key="2">
    <source>
        <dbReference type="ARBA" id="ARBA00004555"/>
    </source>
</evidence>
<dbReference type="InterPro" id="IPR005269">
    <property type="entry name" value="LOG"/>
</dbReference>
<evidence type="ECO:0000256" key="3">
    <source>
        <dbReference type="ARBA" id="ARBA00006763"/>
    </source>
</evidence>
<dbReference type="GO" id="GO:0009691">
    <property type="term" value="P:cytokinin biosynthetic process"/>
    <property type="evidence" value="ECO:0007669"/>
    <property type="project" value="UniProtKB-KW"/>
</dbReference>
<dbReference type="AlphaFoldDB" id="A0A8K0IE02"/>
<dbReference type="PANTHER" id="PTHR31223">
    <property type="entry name" value="LOG FAMILY PROTEIN YJL055W"/>
    <property type="match status" value="1"/>
</dbReference>
<accession>A0A8K0IE02</accession>
<dbReference type="InterPro" id="IPR031100">
    <property type="entry name" value="LOG_fam"/>
</dbReference>
<comment type="subcellular location">
    <subcellularLocation>
        <location evidence="1">Cytoplasmic vesicle</location>
        <location evidence="1">Clathrin-coated vesicle</location>
    </subcellularLocation>
    <subcellularLocation>
        <location evidence="2">Golgi apparatus</location>
    </subcellularLocation>
</comment>
<proteinExistence type="inferred from homology"/>
<dbReference type="GO" id="GO:0030136">
    <property type="term" value="C:clathrin-coated vesicle"/>
    <property type="evidence" value="ECO:0007669"/>
    <property type="project" value="UniProtKB-SubCell"/>
</dbReference>
<dbReference type="EMBL" id="CM017878">
    <property type="protein sequence ID" value="KAG1353922.1"/>
    <property type="molecule type" value="Genomic_DNA"/>
</dbReference>
<feature type="region of interest" description="Disordered" evidence="11">
    <location>
        <begin position="401"/>
        <end position="443"/>
    </location>
</feature>
<evidence type="ECO:0000256" key="6">
    <source>
        <dbReference type="ARBA" id="ARBA00022801"/>
    </source>
</evidence>
<keyword evidence="7" id="KW-0333">Golgi apparatus</keyword>
<protein>
    <recommendedName>
        <fullName evidence="4">cytokinin riboside 5'-monophosphate phosphoribohydrolase</fullName>
        <ecNumber evidence="4">3.2.2.n1</ecNumber>
    </recommendedName>
</protein>
<dbReference type="Pfam" id="PF01417">
    <property type="entry name" value="ENTH"/>
    <property type="match status" value="1"/>
</dbReference>
<evidence type="ECO:0000256" key="4">
    <source>
        <dbReference type="ARBA" id="ARBA00012205"/>
    </source>
</evidence>
<dbReference type="OrthoDB" id="4033880at2759"/>
<dbReference type="GO" id="GO:0005829">
    <property type="term" value="C:cytosol"/>
    <property type="evidence" value="ECO:0007669"/>
    <property type="project" value="TreeGrafter"/>
</dbReference>
<dbReference type="InterPro" id="IPR013809">
    <property type="entry name" value="ENTH"/>
</dbReference>
<evidence type="ECO:0000256" key="5">
    <source>
        <dbReference type="ARBA" id="ARBA00022712"/>
    </source>
</evidence>
<dbReference type="Proteomes" id="UP000797356">
    <property type="component" value="Chromosome 7"/>
</dbReference>
<dbReference type="GO" id="GO:0005634">
    <property type="term" value="C:nucleus"/>
    <property type="evidence" value="ECO:0007669"/>
    <property type="project" value="TreeGrafter"/>
</dbReference>
<keyword evidence="8" id="KW-0968">Cytoplasmic vesicle</keyword>
<keyword evidence="6" id="KW-0378">Hydrolase</keyword>